<comment type="caution">
    <text evidence="1">The sequence shown here is derived from an EMBL/GenBank/DDBJ whole genome shotgun (WGS) entry which is preliminary data.</text>
</comment>
<proteinExistence type="predicted"/>
<organism evidence="1 2">
    <name type="scientific">Pseudomonas fragi</name>
    <dbReference type="NCBI Taxonomy" id="296"/>
    <lineage>
        <taxon>Bacteria</taxon>
        <taxon>Pseudomonadati</taxon>
        <taxon>Pseudomonadota</taxon>
        <taxon>Gammaproteobacteria</taxon>
        <taxon>Pseudomonadales</taxon>
        <taxon>Pseudomonadaceae</taxon>
        <taxon>Pseudomonas</taxon>
    </lineage>
</organism>
<protein>
    <submittedName>
        <fullName evidence="1">Uncharacterized protein</fullName>
    </submittedName>
</protein>
<name>A0ABT4WMP2_PSEFR</name>
<keyword evidence="2" id="KW-1185">Reference proteome</keyword>
<dbReference type="Proteomes" id="UP001212337">
    <property type="component" value="Unassembled WGS sequence"/>
</dbReference>
<evidence type="ECO:0000313" key="2">
    <source>
        <dbReference type="Proteomes" id="UP001212337"/>
    </source>
</evidence>
<sequence length="15" mass="1690">MGKRGWTENAIQSVI</sequence>
<dbReference type="EMBL" id="JAQJVI010000004">
    <property type="protein sequence ID" value="MDA7021328.1"/>
    <property type="molecule type" value="Genomic_DNA"/>
</dbReference>
<reference evidence="1 2" key="1">
    <citation type="submission" date="2023-01" db="EMBL/GenBank/DDBJ databases">
        <title>Effects of deletion of Siderophore biosynthase gene in Pseudomonas fragi on quorum sensing and spoliage ability.</title>
        <authorList>
            <person name="Cui F."/>
            <person name="Wang D."/>
            <person name="Liu J."/>
            <person name="Wang Q."/>
            <person name="Li T."/>
            <person name="Li J."/>
        </authorList>
    </citation>
    <scope>NUCLEOTIDE SEQUENCE [LARGE SCALE GENOMIC DNA]</scope>
    <source>
        <strain evidence="1 2">MS-10</strain>
    </source>
</reference>
<accession>A0ABT4WMP2</accession>
<gene>
    <name evidence="1" type="ORF">PI499_05460</name>
</gene>
<evidence type="ECO:0000313" key="1">
    <source>
        <dbReference type="EMBL" id="MDA7021328.1"/>
    </source>
</evidence>